<evidence type="ECO:0000256" key="1">
    <source>
        <dbReference type="SAM" id="SignalP"/>
    </source>
</evidence>
<keyword evidence="3" id="KW-1185">Reference proteome</keyword>
<dbReference type="RefSeq" id="WP_130541575.1">
    <property type="nucleotide sequence ID" value="NZ_CP042431.1"/>
</dbReference>
<evidence type="ECO:0000313" key="2">
    <source>
        <dbReference type="EMBL" id="RZS71037.1"/>
    </source>
</evidence>
<accession>A0A4Q7MR39</accession>
<gene>
    <name evidence="2" type="ORF">EV199_2938</name>
</gene>
<feature type="signal peptide" evidence="1">
    <location>
        <begin position="1"/>
        <end position="21"/>
    </location>
</feature>
<reference evidence="2 3" key="1">
    <citation type="submission" date="2019-02" db="EMBL/GenBank/DDBJ databases">
        <title>Genomic Encyclopedia of Type Strains, Phase IV (KMG-IV): sequencing the most valuable type-strain genomes for metagenomic binning, comparative biology and taxonomic classification.</title>
        <authorList>
            <person name="Goeker M."/>
        </authorList>
    </citation>
    <scope>NUCLEOTIDE SEQUENCE [LARGE SCALE GENOMIC DNA]</scope>
    <source>
        <strain evidence="2 3">DSM 18116</strain>
    </source>
</reference>
<feature type="chain" id="PRO_5020742509" evidence="1">
    <location>
        <begin position="22"/>
        <end position="345"/>
    </location>
</feature>
<protein>
    <submittedName>
        <fullName evidence="2">Uncharacterized protein</fullName>
    </submittedName>
</protein>
<proteinExistence type="predicted"/>
<dbReference type="OrthoDB" id="834854at2"/>
<keyword evidence="1" id="KW-0732">Signal</keyword>
<name>A0A4Q7MR39_9BACT</name>
<dbReference type="Proteomes" id="UP000293874">
    <property type="component" value="Unassembled WGS sequence"/>
</dbReference>
<comment type="caution">
    <text evidence="2">The sequence shown here is derived from an EMBL/GenBank/DDBJ whole genome shotgun (WGS) entry which is preliminary data.</text>
</comment>
<evidence type="ECO:0000313" key="3">
    <source>
        <dbReference type="Proteomes" id="UP000293874"/>
    </source>
</evidence>
<dbReference type="EMBL" id="SGXA01000002">
    <property type="protein sequence ID" value="RZS71037.1"/>
    <property type="molecule type" value="Genomic_DNA"/>
</dbReference>
<sequence length="345" mass="38284">MKQFFSFSIILLACITSFAQRQTYDVLTYDLPKGWQQKEVNGGKQLMVADKSTGGYAIALLIKSTATRGPVNDNFGYYWNKMVKATVNVSGEPTMQDTVNDNGWEIVSGNADYTDGANAGNATLLSASGGGQTTAVVLMTNTNKFQKDLVALIHSLSLSKAGKNETGNTNGGTANTANNNSVAALTGLWVDYGLEKNAWQQYTAGYLRKEYSFNADGTYSFRKKNFLTSATEIYFVYETGTYAVIGNQLIITPKKGRTEFWSKPKSLKNNEWGSFKRSENHKLEKVIYDFEILEDPNYSNSILLRPGKATVRDGGQFNASDDPYNFHYSFRKLESLIDNPPGFRK</sequence>
<organism evidence="2 3">
    <name type="scientific">Pseudobacter ginsenosidimutans</name>
    <dbReference type="NCBI Taxonomy" id="661488"/>
    <lineage>
        <taxon>Bacteria</taxon>
        <taxon>Pseudomonadati</taxon>
        <taxon>Bacteroidota</taxon>
        <taxon>Chitinophagia</taxon>
        <taxon>Chitinophagales</taxon>
        <taxon>Chitinophagaceae</taxon>
        <taxon>Pseudobacter</taxon>
    </lineage>
</organism>
<dbReference type="AlphaFoldDB" id="A0A4Q7MR39"/>